<dbReference type="SUPFAM" id="SSF56784">
    <property type="entry name" value="HAD-like"/>
    <property type="match status" value="1"/>
</dbReference>
<dbReference type="NCBIfam" id="TIGR01685">
    <property type="entry name" value="MDP-1"/>
    <property type="match status" value="1"/>
</dbReference>
<protein>
    <recommendedName>
        <fullName evidence="4">Magnesium-dependent phosphatase-1</fullName>
    </recommendedName>
</protein>
<dbReference type="Proteomes" id="UP000319731">
    <property type="component" value="Unassembled WGS sequence"/>
</dbReference>
<name>A0A507BWJ7_9FUNG</name>
<dbReference type="SFLD" id="SFLDG01131">
    <property type="entry name" value="C1.5.2:_MDP_Like"/>
    <property type="match status" value="1"/>
</dbReference>
<dbReference type="STRING" id="1806994.A0A507BWJ7"/>
<dbReference type="InterPro" id="IPR023214">
    <property type="entry name" value="HAD_sf"/>
</dbReference>
<feature type="compositionally biased region" description="Polar residues" evidence="1">
    <location>
        <begin position="236"/>
        <end position="245"/>
    </location>
</feature>
<dbReference type="GO" id="GO:0003993">
    <property type="term" value="F:acid phosphatase activity"/>
    <property type="evidence" value="ECO:0007669"/>
    <property type="project" value="TreeGrafter"/>
</dbReference>
<dbReference type="AlphaFoldDB" id="A0A507BWJ7"/>
<keyword evidence="3" id="KW-1185">Reference proteome</keyword>
<dbReference type="SFLD" id="SFLDS00003">
    <property type="entry name" value="Haloacid_Dehalogenase"/>
    <property type="match status" value="1"/>
</dbReference>
<dbReference type="InterPro" id="IPR010033">
    <property type="entry name" value="HAD_SF_ppase_IIIC"/>
</dbReference>
<feature type="region of interest" description="Disordered" evidence="1">
    <location>
        <begin position="199"/>
        <end position="245"/>
    </location>
</feature>
<dbReference type="Pfam" id="PF12689">
    <property type="entry name" value="Acid_PPase"/>
    <property type="match status" value="1"/>
</dbReference>
<evidence type="ECO:0008006" key="4">
    <source>
        <dbReference type="Google" id="ProtNLM"/>
    </source>
</evidence>
<dbReference type="EMBL" id="QEAO01000043">
    <property type="protein sequence ID" value="TPX31538.1"/>
    <property type="molecule type" value="Genomic_DNA"/>
</dbReference>
<dbReference type="RefSeq" id="XP_031022946.1">
    <property type="nucleotide sequence ID" value="XM_031171085.1"/>
</dbReference>
<proteinExistence type="predicted"/>
<dbReference type="OrthoDB" id="2865258at2759"/>
<dbReference type="NCBIfam" id="TIGR01681">
    <property type="entry name" value="HAD-SF-IIIC"/>
    <property type="match status" value="1"/>
</dbReference>
<gene>
    <name evidence="2" type="ORF">SmJEL517_g05158</name>
</gene>
<dbReference type="GeneID" id="42006382"/>
<dbReference type="Gene3D" id="3.40.50.1000">
    <property type="entry name" value="HAD superfamily/HAD-like"/>
    <property type="match status" value="1"/>
</dbReference>
<organism evidence="2 3">
    <name type="scientific">Synchytrium microbalum</name>
    <dbReference type="NCBI Taxonomy" id="1806994"/>
    <lineage>
        <taxon>Eukaryota</taxon>
        <taxon>Fungi</taxon>
        <taxon>Fungi incertae sedis</taxon>
        <taxon>Chytridiomycota</taxon>
        <taxon>Chytridiomycota incertae sedis</taxon>
        <taxon>Chytridiomycetes</taxon>
        <taxon>Synchytriales</taxon>
        <taxon>Synchytriaceae</taxon>
        <taxon>Synchytrium</taxon>
    </lineage>
</organism>
<dbReference type="PANTHER" id="PTHR17901:SF14">
    <property type="entry name" value="MAGNESIUM-DEPENDENT PHOSPHATASE 1"/>
    <property type="match status" value="1"/>
</dbReference>
<evidence type="ECO:0000313" key="2">
    <source>
        <dbReference type="EMBL" id="TPX31538.1"/>
    </source>
</evidence>
<dbReference type="SFLD" id="SFLDG01129">
    <property type="entry name" value="C1.5:_HAD__Beta-PGM__Phosphata"/>
    <property type="match status" value="1"/>
</dbReference>
<accession>A0A507BWJ7</accession>
<dbReference type="PANTHER" id="PTHR17901">
    <property type="entry name" value="MAGNESIUM-DEPENDENT PHOSPHATASE 1 MDP1"/>
    <property type="match status" value="1"/>
</dbReference>
<evidence type="ECO:0000313" key="3">
    <source>
        <dbReference type="Proteomes" id="UP000319731"/>
    </source>
</evidence>
<sequence length="245" mass="27508">MEQLNINGWSNFPEAIIFDLDFTLWPLYMDSYTSGPPFKRIDNFSIQDWSGEKVSLYPDVHDIIHAIREHRTDTKIGIASRSHTGDWCRAAIQLLPIRKPHLPETSEDHLPLHSYIDAHEIYPGSKTTHFRALSEKLEVDLSSMLFFDDEQRNITEIGKMGVTCILVKNGLCIKDFHRGLAEYQAKKAASGVMRNWLAAGGGGSSSNKRDKRARERKGEAYDEEDGASGGVVRKVATSSEGVDLD</sequence>
<evidence type="ECO:0000256" key="1">
    <source>
        <dbReference type="SAM" id="MobiDB-lite"/>
    </source>
</evidence>
<comment type="caution">
    <text evidence="2">The sequence shown here is derived from an EMBL/GenBank/DDBJ whole genome shotgun (WGS) entry which is preliminary data.</text>
</comment>
<reference evidence="2 3" key="1">
    <citation type="journal article" date="2019" name="Sci. Rep.">
        <title>Comparative genomics of chytrid fungi reveal insights into the obligate biotrophic and pathogenic lifestyle of Synchytrium endobioticum.</title>
        <authorList>
            <person name="van de Vossenberg B.T.L.H."/>
            <person name="Warris S."/>
            <person name="Nguyen H.D.T."/>
            <person name="van Gent-Pelzer M.P.E."/>
            <person name="Joly D.L."/>
            <person name="van de Geest H.C."/>
            <person name="Bonants P.J.M."/>
            <person name="Smith D.S."/>
            <person name="Levesque C.A."/>
            <person name="van der Lee T.A.J."/>
        </authorList>
    </citation>
    <scope>NUCLEOTIDE SEQUENCE [LARGE SCALE GENOMIC DNA]</scope>
    <source>
        <strain evidence="2 3">JEL517</strain>
    </source>
</reference>
<dbReference type="InterPro" id="IPR010036">
    <property type="entry name" value="MDP_1_eu_arc"/>
</dbReference>
<dbReference type="InterPro" id="IPR036412">
    <property type="entry name" value="HAD-like_sf"/>
</dbReference>